<dbReference type="PANTHER" id="PTHR43462">
    <property type="entry name" value="ALANYL-TRNA EDITING PROTEIN"/>
    <property type="match status" value="1"/>
</dbReference>
<dbReference type="PROSITE" id="PS50860">
    <property type="entry name" value="AA_TRNA_LIGASE_II_ALA"/>
    <property type="match status" value="1"/>
</dbReference>
<dbReference type="SMART" id="SM00863">
    <property type="entry name" value="tRNA_SAD"/>
    <property type="match status" value="1"/>
</dbReference>
<accession>A0A7J3SKB0</accession>
<reference evidence="7" key="1">
    <citation type="journal article" date="2020" name="mSystems">
        <title>Genome- and Community-Level Interaction Insights into Carbon Utilization and Element Cycling Functions of Hydrothermarchaeota in Hydrothermal Sediment.</title>
        <authorList>
            <person name="Zhou Z."/>
            <person name="Liu Y."/>
            <person name="Xu W."/>
            <person name="Pan J."/>
            <person name="Luo Z.H."/>
            <person name="Li M."/>
        </authorList>
    </citation>
    <scope>NUCLEOTIDE SEQUENCE [LARGE SCALE GENOMIC DNA]</scope>
    <source>
        <strain evidence="7">SpSt-885</strain>
    </source>
</reference>
<dbReference type="SUPFAM" id="SSF55186">
    <property type="entry name" value="ThrRS/AlaRS common domain"/>
    <property type="match status" value="1"/>
</dbReference>
<dbReference type="InterPro" id="IPR018163">
    <property type="entry name" value="Thr/Ala-tRNA-synth_IIc_edit"/>
</dbReference>
<organism evidence="7">
    <name type="scientific">Fervidicoccus fontis</name>
    <dbReference type="NCBI Taxonomy" id="683846"/>
    <lineage>
        <taxon>Archaea</taxon>
        <taxon>Thermoproteota</taxon>
        <taxon>Thermoprotei</taxon>
        <taxon>Fervidicoccales</taxon>
        <taxon>Fervidicoccaceae</taxon>
        <taxon>Fervidicoccus</taxon>
    </lineage>
</organism>
<dbReference type="Pfam" id="PF01411">
    <property type="entry name" value="tRNA-synt_2c"/>
    <property type="match status" value="1"/>
</dbReference>
<dbReference type="GO" id="GO:0004813">
    <property type="term" value="F:alanine-tRNA ligase activity"/>
    <property type="evidence" value="ECO:0007669"/>
    <property type="project" value="InterPro"/>
</dbReference>
<dbReference type="GO" id="GO:0005737">
    <property type="term" value="C:cytoplasm"/>
    <property type="evidence" value="ECO:0007669"/>
    <property type="project" value="UniProtKB-SubCell"/>
</dbReference>
<dbReference type="InterPro" id="IPR018164">
    <property type="entry name" value="Ala-tRNA-synth_IIc_N"/>
</dbReference>
<dbReference type="InterPro" id="IPR051335">
    <property type="entry name" value="Alanyl-tRNA_Editing_Enzymes"/>
</dbReference>
<sequence>MRTTLLFMDDSYLKECEATVLESLPGRVVLDRTVIHPRSGGLVSDTGTLKIGDASYKIVEAIEEGEEVVHMISGQEKIPPGQRVKVELDWERRYRIMRAHTALHVLISILNKNVGALVTGNQVTEDVSRVDLNLEKPDKELVSLAIAEANRILAEGHPVKIYYMSREEAMKVEGIVKLAKAMPPSVDKLRIVEIVGVDIQADGGPHVKDTKEVGQIQFLKLENKGKNNRRVYFKLIP</sequence>
<feature type="domain" description="Alanyl-transfer RNA synthetases family profile" evidence="6">
    <location>
        <begin position="1"/>
        <end position="231"/>
    </location>
</feature>
<dbReference type="Gene3D" id="3.30.980.10">
    <property type="entry name" value="Threonyl-trna Synthetase, Chain A, domain 2"/>
    <property type="match status" value="1"/>
</dbReference>
<evidence type="ECO:0000259" key="6">
    <source>
        <dbReference type="PROSITE" id="PS50860"/>
    </source>
</evidence>
<comment type="caution">
    <text evidence="7">The sequence shown here is derived from an EMBL/GenBank/DDBJ whole genome shotgun (WGS) entry which is preliminary data.</text>
</comment>
<comment type="subcellular location">
    <subcellularLocation>
        <location evidence="2">Cytoplasm</location>
    </subcellularLocation>
</comment>
<dbReference type="AlphaFoldDB" id="A0A7J3SKB0"/>
<evidence type="ECO:0000313" key="7">
    <source>
        <dbReference type="EMBL" id="HGZ60060.1"/>
    </source>
</evidence>
<protein>
    <submittedName>
        <fullName evidence="7">Alanyl-tRNA editing protein</fullName>
    </submittedName>
</protein>
<evidence type="ECO:0000256" key="2">
    <source>
        <dbReference type="ARBA" id="ARBA00004496"/>
    </source>
</evidence>
<dbReference type="InterPro" id="IPR012947">
    <property type="entry name" value="tRNA_SAD"/>
</dbReference>
<dbReference type="GO" id="GO:0003676">
    <property type="term" value="F:nucleic acid binding"/>
    <property type="evidence" value="ECO:0007669"/>
    <property type="project" value="InterPro"/>
</dbReference>
<proteinExistence type="predicted"/>
<dbReference type="Pfam" id="PF07973">
    <property type="entry name" value="tRNA_SAD"/>
    <property type="match status" value="1"/>
</dbReference>
<evidence type="ECO:0000256" key="5">
    <source>
        <dbReference type="ARBA" id="ARBA00022833"/>
    </source>
</evidence>
<dbReference type="GO" id="GO:0002161">
    <property type="term" value="F:aminoacyl-tRNA deacylase activity"/>
    <property type="evidence" value="ECO:0007669"/>
    <property type="project" value="UniProtKB-ARBA"/>
</dbReference>
<dbReference type="PANTHER" id="PTHR43462:SF1">
    <property type="entry name" value="ALANYL-TRNA EDITING PROTEIN AARSD1"/>
    <property type="match status" value="1"/>
</dbReference>
<dbReference type="GO" id="GO:0005524">
    <property type="term" value="F:ATP binding"/>
    <property type="evidence" value="ECO:0007669"/>
    <property type="project" value="InterPro"/>
</dbReference>
<keyword evidence="5" id="KW-0862">Zinc</keyword>
<dbReference type="NCBIfam" id="NF040865">
    <property type="entry name" value="a_tRNA_ed_AlaXM"/>
    <property type="match status" value="1"/>
</dbReference>
<evidence type="ECO:0000256" key="3">
    <source>
        <dbReference type="ARBA" id="ARBA00022490"/>
    </source>
</evidence>
<dbReference type="EMBL" id="DTLS01000070">
    <property type="protein sequence ID" value="HGZ60060.1"/>
    <property type="molecule type" value="Genomic_DNA"/>
</dbReference>
<comment type="cofactor">
    <cofactor evidence="1">
        <name>Zn(2+)</name>
        <dbReference type="ChEBI" id="CHEBI:29105"/>
    </cofactor>
</comment>
<gene>
    <name evidence="7" type="ORF">ENW83_02485</name>
</gene>
<keyword evidence="3" id="KW-0963">Cytoplasm</keyword>
<dbReference type="InterPro" id="IPR009000">
    <property type="entry name" value="Transl_B-barrel_sf"/>
</dbReference>
<dbReference type="GO" id="GO:0046872">
    <property type="term" value="F:metal ion binding"/>
    <property type="evidence" value="ECO:0007669"/>
    <property type="project" value="UniProtKB-KW"/>
</dbReference>
<evidence type="ECO:0000256" key="1">
    <source>
        <dbReference type="ARBA" id="ARBA00001947"/>
    </source>
</evidence>
<name>A0A7J3SKB0_9CREN</name>
<dbReference type="Gene3D" id="2.40.30.130">
    <property type="match status" value="1"/>
</dbReference>
<dbReference type="GO" id="GO:0006419">
    <property type="term" value="P:alanyl-tRNA aminoacylation"/>
    <property type="evidence" value="ECO:0007669"/>
    <property type="project" value="InterPro"/>
</dbReference>
<keyword evidence="4" id="KW-0479">Metal-binding</keyword>
<dbReference type="InterPro" id="IPR053424">
    <property type="entry name" value="Alanyl-tRNA_Edit-Domain"/>
</dbReference>
<dbReference type="InterPro" id="IPR018165">
    <property type="entry name" value="Ala-tRNA-synth_IIc_core"/>
</dbReference>
<dbReference type="SUPFAM" id="SSF50447">
    <property type="entry name" value="Translation proteins"/>
    <property type="match status" value="1"/>
</dbReference>
<evidence type="ECO:0000256" key="4">
    <source>
        <dbReference type="ARBA" id="ARBA00022723"/>
    </source>
</evidence>